<protein>
    <submittedName>
        <fullName evidence="1">Uncharacterized protein</fullName>
    </submittedName>
</protein>
<dbReference type="Pfam" id="PF20370">
    <property type="entry name" value="DUF6665"/>
    <property type="match status" value="1"/>
</dbReference>
<name>A0A2W5K481_ANCNO</name>
<reference evidence="1 2" key="1">
    <citation type="submission" date="2017-08" db="EMBL/GenBank/DDBJ databases">
        <title>Infants hospitalized years apart are colonized by the same room-sourced microbial strains.</title>
        <authorList>
            <person name="Brooks B."/>
            <person name="Olm M.R."/>
            <person name="Firek B.A."/>
            <person name="Baker R."/>
            <person name="Thomas B.C."/>
            <person name="Morowitz M.J."/>
            <person name="Banfield J.F."/>
        </authorList>
    </citation>
    <scope>NUCLEOTIDE SEQUENCE [LARGE SCALE GENOMIC DNA]</scope>
    <source>
        <strain evidence="1">S2_005_003_R2_43</strain>
    </source>
</reference>
<sequence>MNRAPLPPFADLLRSGADTLDAEILAEKASALGRSGAALEKALAALRACAEPREERRALAYAAAAAAQAHFIQRELSGWRRHDDVIRQFDIPPEVLGKIGATPS</sequence>
<dbReference type="Proteomes" id="UP000249577">
    <property type="component" value="Unassembled WGS sequence"/>
</dbReference>
<dbReference type="AlphaFoldDB" id="A0A2W5K481"/>
<evidence type="ECO:0000313" key="2">
    <source>
        <dbReference type="Proteomes" id="UP000249577"/>
    </source>
</evidence>
<organism evidence="1 2">
    <name type="scientific">Ancylobacter novellus</name>
    <name type="common">Thiobacillus novellus</name>
    <dbReference type="NCBI Taxonomy" id="921"/>
    <lineage>
        <taxon>Bacteria</taxon>
        <taxon>Pseudomonadati</taxon>
        <taxon>Pseudomonadota</taxon>
        <taxon>Alphaproteobacteria</taxon>
        <taxon>Hyphomicrobiales</taxon>
        <taxon>Xanthobacteraceae</taxon>
        <taxon>Ancylobacter</taxon>
    </lineage>
</organism>
<evidence type="ECO:0000313" key="1">
    <source>
        <dbReference type="EMBL" id="PZQ11896.1"/>
    </source>
</evidence>
<gene>
    <name evidence="1" type="ORF">DI565_17085</name>
</gene>
<accession>A0A2W5K481</accession>
<dbReference type="EMBL" id="QFPN01000010">
    <property type="protein sequence ID" value="PZQ11896.1"/>
    <property type="molecule type" value="Genomic_DNA"/>
</dbReference>
<comment type="caution">
    <text evidence="1">The sequence shown here is derived from an EMBL/GenBank/DDBJ whole genome shotgun (WGS) entry which is preliminary data.</text>
</comment>
<proteinExistence type="predicted"/>
<dbReference type="InterPro" id="IPR046606">
    <property type="entry name" value="DUF6665"/>
</dbReference>